<dbReference type="PROSITE" id="PS50005">
    <property type="entry name" value="TPR"/>
    <property type="match status" value="2"/>
</dbReference>
<dbReference type="Pfam" id="PF13181">
    <property type="entry name" value="TPR_8"/>
    <property type="match status" value="1"/>
</dbReference>
<dbReference type="InterPro" id="IPR019734">
    <property type="entry name" value="TPR_rpt"/>
</dbReference>
<dbReference type="EMBL" id="BNJQ01000032">
    <property type="protein sequence ID" value="GHP10944.1"/>
    <property type="molecule type" value="Genomic_DNA"/>
</dbReference>
<dbReference type="PANTHER" id="PTHR12366">
    <property type="entry name" value="ASPARTYL/ASPARAGINYL BETA-HYDROXYLASE"/>
    <property type="match status" value="1"/>
</dbReference>
<feature type="compositionally biased region" description="Polar residues" evidence="3">
    <location>
        <begin position="169"/>
        <end position="182"/>
    </location>
</feature>
<keyword evidence="6" id="KW-1185">Reference proteome</keyword>
<evidence type="ECO:0000313" key="5">
    <source>
        <dbReference type="EMBL" id="GHP10944.1"/>
    </source>
</evidence>
<feature type="repeat" description="TPR" evidence="2">
    <location>
        <begin position="95"/>
        <end position="128"/>
    </location>
</feature>
<feature type="region of interest" description="Disordered" evidence="3">
    <location>
        <begin position="138"/>
        <end position="337"/>
    </location>
</feature>
<keyword evidence="2" id="KW-0802">TPR repeat</keyword>
<dbReference type="SMART" id="SM00028">
    <property type="entry name" value="TPR"/>
    <property type="match status" value="4"/>
</dbReference>
<comment type="caution">
    <text evidence="5">The sequence shown here is derived from an EMBL/GenBank/DDBJ whole genome shotgun (WGS) entry which is preliminary data.</text>
</comment>
<dbReference type="Pfam" id="PF05118">
    <property type="entry name" value="Asp_Arg_Hydrox"/>
    <property type="match status" value="1"/>
</dbReference>
<feature type="compositionally biased region" description="Low complexity" evidence="3">
    <location>
        <begin position="139"/>
        <end position="151"/>
    </location>
</feature>
<dbReference type="Gene3D" id="1.25.40.10">
    <property type="entry name" value="Tetratricopeptide repeat domain"/>
    <property type="match status" value="3"/>
</dbReference>
<feature type="compositionally biased region" description="Low complexity" evidence="3">
    <location>
        <begin position="236"/>
        <end position="260"/>
    </location>
</feature>
<dbReference type="OrthoDB" id="438431at2759"/>
<sequence length="796" mass="85431">MSEVSAAGGVHGGGGGGGGTVREGSSPRRLGNDAYRRGDFQQAIIHYTSAIGSRDGSLHLLYSNRSASHLALGSSHFESALDDANSVILQKPLWSKGHFRRGNALVALSRFDEAVLSFDEACSLEPDNDELRSRRDAARAALAEAQQANNSSTQLEVHDDDGDGDGHNSLETNTNGKTSTAKKNALPKSPRSASSNAAAQRLNASPNHQGRSTTSAMPASSSQPPEVAKAKPPPVKTARSRSPSTSSRDSSSSPKGTSRGASRDSSPKSSSPNHSNQGGDSHSQQQQQQQQQQPRKKDNKNSSGLAAGFLSQPKKATKQVWQAKKTTASPPQKEEPTTIATTNARIPAFDVSKLLADGEKCTAKLVRAGAVDDHDRIVPPWLKDTKRQGPPNFGATAEQLSAMEHGLALIKGGQLAAAEGILQPLCASVPHHPHPFFFLGFTMQERGALTEACGCYAHALARQPFLIAARTNLVLALTALERIDEAGSHAINACRHEPENAKRFFEAGVVMSKLGKQAEASHYYQQALVLDPKFVEAYVNNDAALLAAGGTVWCRAFARCARHHLQGKFWCNEWQRPPHFVNGLTSRPFWDAATMALCRDLEENFAAIRDEALAALSQSATWGNVGTRSTHDASLVASGTWREYPLLCGDQAGTSYAANRAACPVTMRVLESHPCALLCAKNGVGESLFSRLTPGSKLRPHCGSTNTRLTCHLGLRVPAGCTLMVGGVSRGWEEGRCVVFDDSFEHEVSHHGPVGDTSVDRVVLLVNFWHPDYDMKNWNQPLDMSSVRGESAYNVA</sequence>
<dbReference type="InterPro" id="IPR039038">
    <property type="entry name" value="ASPH"/>
</dbReference>
<dbReference type="InterPro" id="IPR007803">
    <property type="entry name" value="Asp/Arg/Pro-Hydrxlase"/>
</dbReference>
<feature type="domain" description="Aspartyl/asparaginy/proline hydroxylase" evidence="4">
    <location>
        <begin position="602"/>
        <end position="771"/>
    </location>
</feature>
<organism evidence="5 6">
    <name type="scientific">Pycnococcus provasolii</name>
    <dbReference type="NCBI Taxonomy" id="41880"/>
    <lineage>
        <taxon>Eukaryota</taxon>
        <taxon>Viridiplantae</taxon>
        <taxon>Chlorophyta</taxon>
        <taxon>Pseudoscourfieldiophyceae</taxon>
        <taxon>Pseudoscourfieldiales</taxon>
        <taxon>Pycnococcaceae</taxon>
        <taxon>Pycnococcus</taxon>
    </lineage>
</organism>
<protein>
    <recommendedName>
        <fullName evidence="4">Aspartyl/asparaginy/proline hydroxylase domain-containing protein</fullName>
    </recommendedName>
</protein>
<evidence type="ECO:0000256" key="3">
    <source>
        <dbReference type="SAM" id="MobiDB-lite"/>
    </source>
</evidence>
<dbReference type="SUPFAM" id="SSF51197">
    <property type="entry name" value="Clavaminate synthase-like"/>
    <property type="match status" value="1"/>
</dbReference>
<dbReference type="GO" id="GO:0005783">
    <property type="term" value="C:endoplasmic reticulum"/>
    <property type="evidence" value="ECO:0007669"/>
    <property type="project" value="TreeGrafter"/>
</dbReference>
<comment type="similarity">
    <text evidence="1">Belongs to the aspartyl/asparaginyl beta-hydroxylase family.</text>
</comment>
<evidence type="ECO:0000256" key="1">
    <source>
        <dbReference type="ARBA" id="ARBA00007730"/>
    </source>
</evidence>
<dbReference type="InterPro" id="IPR011990">
    <property type="entry name" value="TPR-like_helical_dom_sf"/>
</dbReference>
<dbReference type="PANTHER" id="PTHR12366:SF29">
    <property type="entry name" value="ASPARTYL BETA-HYDROXYLASE, ISOFORM L"/>
    <property type="match status" value="1"/>
</dbReference>
<feature type="compositionally biased region" description="Gly residues" evidence="3">
    <location>
        <begin position="9"/>
        <end position="21"/>
    </location>
</feature>
<feature type="compositionally biased region" description="Polar residues" evidence="3">
    <location>
        <begin position="191"/>
        <end position="223"/>
    </location>
</feature>
<proteinExistence type="inferred from homology"/>
<evidence type="ECO:0000256" key="2">
    <source>
        <dbReference type="PROSITE-ProRule" id="PRU00339"/>
    </source>
</evidence>
<dbReference type="InterPro" id="IPR027443">
    <property type="entry name" value="IPNS-like_sf"/>
</dbReference>
<feature type="compositionally biased region" description="Low complexity" evidence="3">
    <location>
        <begin position="267"/>
        <end position="276"/>
    </location>
</feature>
<reference evidence="5" key="1">
    <citation type="submission" date="2020-10" db="EMBL/GenBank/DDBJ databases">
        <title>Unveiling of a novel bifunctional photoreceptor, Dualchrome1, isolated from a cosmopolitan green alga.</title>
        <authorList>
            <person name="Suzuki S."/>
            <person name="Kawachi M."/>
        </authorList>
    </citation>
    <scope>NUCLEOTIDE SEQUENCE</scope>
    <source>
        <strain evidence="5">NIES 2893</strain>
    </source>
</reference>
<dbReference type="GO" id="GO:0062101">
    <property type="term" value="F:peptidyl-aspartic acid 3-dioxygenase activity"/>
    <property type="evidence" value="ECO:0007669"/>
    <property type="project" value="InterPro"/>
</dbReference>
<feature type="region of interest" description="Disordered" evidence="3">
    <location>
        <begin position="1"/>
        <end position="33"/>
    </location>
</feature>
<feature type="repeat" description="TPR" evidence="2">
    <location>
        <begin position="501"/>
        <end position="534"/>
    </location>
</feature>
<dbReference type="AlphaFoldDB" id="A0A830HUR2"/>
<dbReference type="Gene3D" id="2.60.120.330">
    <property type="entry name" value="B-lactam Antibiotic, Isopenicillin N Synthase, Chain"/>
    <property type="match status" value="1"/>
</dbReference>
<gene>
    <name evidence="5" type="ORF">PPROV_000967400</name>
</gene>
<name>A0A830HUR2_9CHLO</name>
<evidence type="ECO:0000259" key="4">
    <source>
        <dbReference type="Pfam" id="PF05118"/>
    </source>
</evidence>
<feature type="compositionally biased region" description="Low complexity" evidence="3">
    <location>
        <begin position="284"/>
        <end position="293"/>
    </location>
</feature>
<dbReference type="Proteomes" id="UP000660262">
    <property type="component" value="Unassembled WGS sequence"/>
</dbReference>
<evidence type="ECO:0000313" key="6">
    <source>
        <dbReference type="Proteomes" id="UP000660262"/>
    </source>
</evidence>
<accession>A0A830HUR2</accession>
<dbReference type="SUPFAM" id="SSF48452">
    <property type="entry name" value="TPR-like"/>
    <property type="match status" value="1"/>
</dbReference>